<dbReference type="Pfam" id="PF20587">
    <property type="entry name" value="DUF6789"/>
    <property type="match status" value="1"/>
</dbReference>
<feature type="transmembrane region" description="Helical" evidence="1">
    <location>
        <begin position="127"/>
        <end position="149"/>
    </location>
</feature>
<keyword evidence="3" id="KW-1185">Reference proteome</keyword>
<dbReference type="Proteomes" id="UP001596417">
    <property type="component" value="Unassembled WGS sequence"/>
</dbReference>
<dbReference type="RefSeq" id="WP_264554988.1">
    <property type="nucleotide sequence ID" value="NZ_CP109979.1"/>
</dbReference>
<feature type="transmembrane region" description="Helical" evidence="1">
    <location>
        <begin position="96"/>
        <end position="115"/>
    </location>
</feature>
<feature type="transmembrane region" description="Helical" evidence="1">
    <location>
        <begin position="34"/>
        <end position="51"/>
    </location>
</feature>
<dbReference type="EMBL" id="JBHTAX010000001">
    <property type="protein sequence ID" value="MFC7189375.1"/>
    <property type="molecule type" value="Genomic_DNA"/>
</dbReference>
<feature type="transmembrane region" description="Helical" evidence="1">
    <location>
        <begin position="6"/>
        <end position="29"/>
    </location>
</feature>
<gene>
    <name evidence="2" type="ORF">ACFQL7_05610</name>
</gene>
<keyword evidence="1" id="KW-0472">Membrane</keyword>
<keyword evidence="1" id="KW-0812">Transmembrane</keyword>
<protein>
    <submittedName>
        <fullName evidence="2">DUF6789 family protein</fullName>
    </submittedName>
</protein>
<dbReference type="InterPro" id="IPR046739">
    <property type="entry name" value="DUF6789"/>
</dbReference>
<keyword evidence="1" id="KW-1133">Transmembrane helix</keyword>
<evidence type="ECO:0000313" key="3">
    <source>
        <dbReference type="Proteomes" id="UP001596417"/>
    </source>
</evidence>
<accession>A0ABD5YSE7</accession>
<sequence>MNPARSSIGGGIVATAVLAVFLLITDFLLSGTKIFVFATFTSLCAIGGPPYCEAGSLTAAGLTFFWFIILFALGWPLLFGGFTWGLPGESGLTHGAVFGFILWIGYVVTVLYGIWAGGETFAEDLPLLIITLFAYLVYGLVLGGVYDHFAGHRTFLTRRTDRETMG</sequence>
<organism evidence="2 3">
    <name type="scientific">Halocatena marina</name>
    <dbReference type="NCBI Taxonomy" id="2934937"/>
    <lineage>
        <taxon>Archaea</taxon>
        <taxon>Methanobacteriati</taxon>
        <taxon>Methanobacteriota</taxon>
        <taxon>Stenosarchaea group</taxon>
        <taxon>Halobacteria</taxon>
        <taxon>Halobacteriales</taxon>
        <taxon>Natronomonadaceae</taxon>
        <taxon>Halocatena</taxon>
    </lineage>
</organism>
<reference evidence="2 3" key="1">
    <citation type="journal article" date="2019" name="Int. J. Syst. Evol. Microbiol.">
        <title>The Global Catalogue of Microorganisms (GCM) 10K type strain sequencing project: providing services to taxonomists for standard genome sequencing and annotation.</title>
        <authorList>
            <consortium name="The Broad Institute Genomics Platform"/>
            <consortium name="The Broad Institute Genome Sequencing Center for Infectious Disease"/>
            <person name="Wu L."/>
            <person name="Ma J."/>
        </authorList>
    </citation>
    <scope>NUCLEOTIDE SEQUENCE [LARGE SCALE GENOMIC DNA]</scope>
    <source>
        <strain evidence="2 3">RDMS1</strain>
    </source>
</reference>
<feature type="transmembrane region" description="Helical" evidence="1">
    <location>
        <begin position="63"/>
        <end position="84"/>
    </location>
</feature>
<proteinExistence type="predicted"/>
<evidence type="ECO:0000256" key="1">
    <source>
        <dbReference type="SAM" id="Phobius"/>
    </source>
</evidence>
<dbReference type="AlphaFoldDB" id="A0ABD5YSE7"/>
<comment type="caution">
    <text evidence="2">The sequence shown here is derived from an EMBL/GenBank/DDBJ whole genome shotgun (WGS) entry which is preliminary data.</text>
</comment>
<dbReference type="GeneID" id="76198944"/>
<evidence type="ECO:0000313" key="2">
    <source>
        <dbReference type="EMBL" id="MFC7189375.1"/>
    </source>
</evidence>
<name>A0ABD5YSE7_9EURY</name>